<name>A0ABY3ZZQ4_9BURK</name>
<dbReference type="PANTHER" id="PTHR24422">
    <property type="entry name" value="CHEMOTAXIS PROTEIN METHYLTRANSFERASE"/>
    <property type="match status" value="1"/>
</dbReference>
<dbReference type="PRINTS" id="PR00996">
    <property type="entry name" value="CHERMTFRASE"/>
</dbReference>
<feature type="domain" description="CheR-type methyltransferase" evidence="6">
    <location>
        <begin position="1"/>
        <end position="233"/>
    </location>
</feature>
<dbReference type="SMART" id="SM00138">
    <property type="entry name" value="MeTrc"/>
    <property type="match status" value="1"/>
</dbReference>
<protein>
    <submittedName>
        <fullName evidence="7">Methyltransferase</fullName>
    </submittedName>
</protein>
<organism evidence="7 8">
    <name type="scientific">Massilia violaceinigra</name>
    <dbReference type="NCBI Taxonomy" id="2045208"/>
    <lineage>
        <taxon>Bacteria</taxon>
        <taxon>Pseudomonadati</taxon>
        <taxon>Pseudomonadota</taxon>
        <taxon>Betaproteobacteria</taxon>
        <taxon>Burkholderiales</taxon>
        <taxon>Oxalobacteraceae</taxon>
        <taxon>Telluria group</taxon>
        <taxon>Massilia</taxon>
    </lineage>
</organism>
<gene>
    <name evidence="7" type="ORF">INH39_20825</name>
</gene>
<dbReference type="InterPro" id="IPR022642">
    <property type="entry name" value="CheR_C"/>
</dbReference>
<dbReference type="InterPro" id="IPR000780">
    <property type="entry name" value="CheR_MeTrfase"/>
</dbReference>
<dbReference type="EMBL" id="CP063361">
    <property type="protein sequence ID" value="UOD27916.1"/>
    <property type="molecule type" value="Genomic_DNA"/>
</dbReference>
<dbReference type="RefSeq" id="WP_243489118.1">
    <property type="nucleotide sequence ID" value="NZ_CP063361.1"/>
</dbReference>
<dbReference type="InterPro" id="IPR029063">
    <property type="entry name" value="SAM-dependent_MTases_sf"/>
</dbReference>
<feature type="compositionally biased region" description="Basic and acidic residues" evidence="5">
    <location>
        <begin position="414"/>
        <end position="427"/>
    </location>
</feature>
<dbReference type="Pfam" id="PF01739">
    <property type="entry name" value="CheR"/>
    <property type="match status" value="1"/>
</dbReference>
<feature type="region of interest" description="Disordered" evidence="5">
    <location>
        <begin position="271"/>
        <end position="298"/>
    </location>
</feature>
<dbReference type="SUPFAM" id="SSF53335">
    <property type="entry name" value="S-adenosyl-L-methionine-dependent methyltransferases"/>
    <property type="match status" value="1"/>
</dbReference>
<feature type="repeat" description="TPR" evidence="4">
    <location>
        <begin position="346"/>
        <end position="379"/>
    </location>
</feature>
<reference evidence="7 8" key="1">
    <citation type="submission" date="2020-10" db="EMBL/GenBank/DDBJ databases">
        <title>Genome analysis of Massilia species.</title>
        <authorList>
            <person name="Jung D.-H."/>
        </authorList>
    </citation>
    <scope>NUCLEOTIDE SEQUENCE [LARGE SCALE GENOMIC DNA]</scope>
    <source>
        <strain evidence="8">sipir</strain>
    </source>
</reference>
<evidence type="ECO:0000313" key="8">
    <source>
        <dbReference type="Proteomes" id="UP000831532"/>
    </source>
</evidence>
<dbReference type="InterPro" id="IPR019734">
    <property type="entry name" value="TPR_rpt"/>
</dbReference>
<keyword evidence="3" id="KW-0949">S-adenosyl-L-methionine</keyword>
<dbReference type="InterPro" id="IPR050903">
    <property type="entry name" value="Bact_Chemotaxis_MeTrfase"/>
</dbReference>
<feature type="compositionally biased region" description="Pro residues" evidence="5">
    <location>
        <begin position="274"/>
        <end position="292"/>
    </location>
</feature>
<dbReference type="SUPFAM" id="SSF48452">
    <property type="entry name" value="TPR-like"/>
    <property type="match status" value="1"/>
</dbReference>
<dbReference type="SMART" id="SM00028">
    <property type="entry name" value="TPR"/>
    <property type="match status" value="3"/>
</dbReference>
<dbReference type="GO" id="GO:0032259">
    <property type="term" value="P:methylation"/>
    <property type="evidence" value="ECO:0007669"/>
    <property type="project" value="UniProtKB-KW"/>
</dbReference>
<evidence type="ECO:0000256" key="2">
    <source>
        <dbReference type="ARBA" id="ARBA00022679"/>
    </source>
</evidence>
<evidence type="ECO:0000313" key="7">
    <source>
        <dbReference type="EMBL" id="UOD27916.1"/>
    </source>
</evidence>
<keyword evidence="4" id="KW-0802">TPR repeat</keyword>
<evidence type="ECO:0000256" key="5">
    <source>
        <dbReference type="SAM" id="MobiDB-lite"/>
    </source>
</evidence>
<dbReference type="Gene3D" id="3.40.50.150">
    <property type="entry name" value="Vaccinia Virus protein VP39"/>
    <property type="match status" value="1"/>
</dbReference>
<evidence type="ECO:0000256" key="3">
    <source>
        <dbReference type="ARBA" id="ARBA00022691"/>
    </source>
</evidence>
<keyword evidence="1 7" id="KW-0489">Methyltransferase</keyword>
<dbReference type="Proteomes" id="UP000831532">
    <property type="component" value="Chromosome"/>
</dbReference>
<dbReference type="PANTHER" id="PTHR24422:SF19">
    <property type="entry name" value="CHEMOTAXIS PROTEIN METHYLTRANSFERASE"/>
    <property type="match status" value="1"/>
</dbReference>
<dbReference type="PROSITE" id="PS50123">
    <property type="entry name" value="CHER"/>
    <property type="match status" value="1"/>
</dbReference>
<dbReference type="GO" id="GO:0008168">
    <property type="term" value="F:methyltransferase activity"/>
    <property type="evidence" value="ECO:0007669"/>
    <property type="project" value="UniProtKB-KW"/>
</dbReference>
<feature type="region of interest" description="Disordered" evidence="5">
    <location>
        <begin position="408"/>
        <end position="427"/>
    </location>
</feature>
<keyword evidence="2" id="KW-0808">Transferase</keyword>
<evidence type="ECO:0000259" key="6">
    <source>
        <dbReference type="PROSITE" id="PS50123"/>
    </source>
</evidence>
<accession>A0ABY3ZZQ4</accession>
<evidence type="ECO:0000256" key="1">
    <source>
        <dbReference type="ARBA" id="ARBA00022603"/>
    </source>
</evidence>
<proteinExistence type="predicted"/>
<dbReference type="Gene3D" id="1.25.40.10">
    <property type="entry name" value="Tetratricopeptide repeat domain"/>
    <property type="match status" value="1"/>
</dbReference>
<evidence type="ECO:0000256" key="4">
    <source>
        <dbReference type="PROSITE-ProRule" id="PRU00339"/>
    </source>
</evidence>
<keyword evidence="8" id="KW-1185">Reference proteome</keyword>
<dbReference type="PROSITE" id="PS50005">
    <property type="entry name" value="TPR"/>
    <property type="match status" value="1"/>
</dbReference>
<sequence length="427" mass="46125">MKARDRLQQVTGLNLTETVVGRAVERRMQALPLADALAYERLLATSAHELSALTELVVVPESWMFRDAEAFVAATAFIVRRLKAGGARPLRILSVPCAGGEEPYSMAMSLHSAGVASADVAIDAVDLSQVALARARAGRYTRNAFRGRHLDFRERFFTAVDAEYQICDEIRGQVSFSHANILDPAFCSRPGYYDVIFCRNLLIYFDDPTVATAIASLSRLLAGDGILFAGYAEVPAFCRNGFAALRAPGAFALEKAGAGAAWPARLPARQHVRPAPPARPARPLASAPPPASAAPVTRPLRVSAPVAATTAPADLLARARRQSDLGDMQGAAAACRELLAADPDSADAYFILGMVSECEQKMDAAGHYWRRCVYLKPDHYDALCHLALLAEQSGDRTQAAAFKQRAARVYQRSKGSDRDSAPRKDAR</sequence>
<dbReference type="InterPro" id="IPR011990">
    <property type="entry name" value="TPR-like_helical_dom_sf"/>
</dbReference>